<reference evidence="10 11" key="1">
    <citation type="journal article" date="2018" name="Mol. Biol. Evol.">
        <title>Broad Genomic Sampling Reveals a Smut Pathogenic Ancestry of the Fungal Clade Ustilaginomycotina.</title>
        <authorList>
            <person name="Kijpornyongpan T."/>
            <person name="Mondo S.J."/>
            <person name="Barry K."/>
            <person name="Sandor L."/>
            <person name="Lee J."/>
            <person name="Lipzen A."/>
            <person name="Pangilinan J."/>
            <person name="LaButti K."/>
            <person name="Hainaut M."/>
            <person name="Henrissat B."/>
            <person name="Grigoriev I.V."/>
            <person name="Spatafora J.W."/>
            <person name="Aime M.C."/>
        </authorList>
    </citation>
    <scope>NUCLEOTIDE SEQUENCE [LARGE SCALE GENOMIC DNA]</scope>
    <source>
        <strain evidence="10 11">MCA 4198</strain>
    </source>
</reference>
<dbReference type="GO" id="GO:0072546">
    <property type="term" value="C:EMC complex"/>
    <property type="evidence" value="ECO:0007669"/>
    <property type="project" value="TreeGrafter"/>
</dbReference>
<dbReference type="Proteomes" id="UP000245768">
    <property type="component" value="Unassembled WGS sequence"/>
</dbReference>
<dbReference type="Pfam" id="PF01956">
    <property type="entry name" value="EMC3_TMCO1"/>
    <property type="match status" value="1"/>
</dbReference>
<evidence type="ECO:0000256" key="9">
    <source>
        <dbReference type="SAM" id="Phobius"/>
    </source>
</evidence>
<dbReference type="GO" id="GO:0034975">
    <property type="term" value="P:protein folding in endoplasmic reticulum"/>
    <property type="evidence" value="ECO:0007669"/>
    <property type="project" value="TreeGrafter"/>
</dbReference>
<evidence type="ECO:0000256" key="8">
    <source>
        <dbReference type="SAM" id="MobiDB-lite"/>
    </source>
</evidence>
<dbReference type="PANTHER" id="PTHR13116">
    <property type="entry name" value="ER MEMBRANE PROTEIN COMPLEX SUBUNIT 3"/>
    <property type="match status" value="1"/>
</dbReference>
<dbReference type="EMBL" id="KZ819635">
    <property type="protein sequence ID" value="PWN91122.1"/>
    <property type="molecule type" value="Genomic_DNA"/>
</dbReference>
<evidence type="ECO:0000256" key="5">
    <source>
        <dbReference type="ARBA" id="ARBA00022989"/>
    </source>
</evidence>
<evidence type="ECO:0000256" key="2">
    <source>
        <dbReference type="ARBA" id="ARBA00005376"/>
    </source>
</evidence>
<keyword evidence="4 9" id="KW-0812">Transmembrane</keyword>
<evidence type="ECO:0000256" key="1">
    <source>
        <dbReference type="ARBA" id="ARBA00004141"/>
    </source>
</evidence>
<dbReference type="FunCoup" id="A0A316YPP8">
    <property type="interactions" value="196"/>
</dbReference>
<dbReference type="InParanoid" id="A0A316YPP8"/>
<organism evidence="10 11">
    <name type="scientific">Acaromyces ingoldii</name>
    <dbReference type="NCBI Taxonomy" id="215250"/>
    <lineage>
        <taxon>Eukaryota</taxon>
        <taxon>Fungi</taxon>
        <taxon>Dikarya</taxon>
        <taxon>Basidiomycota</taxon>
        <taxon>Ustilaginomycotina</taxon>
        <taxon>Exobasidiomycetes</taxon>
        <taxon>Exobasidiales</taxon>
        <taxon>Cryptobasidiaceae</taxon>
        <taxon>Acaromyces</taxon>
    </lineage>
</organism>
<dbReference type="InterPro" id="IPR008568">
    <property type="entry name" value="EMC3"/>
</dbReference>
<feature type="transmembrane region" description="Helical" evidence="9">
    <location>
        <begin position="182"/>
        <end position="200"/>
    </location>
</feature>
<dbReference type="OrthoDB" id="6745403at2759"/>
<feature type="compositionally biased region" description="Low complexity" evidence="8">
    <location>
        <begin position="224"/>
        <end position="235"/>
    </location>
</feature>
<gene>
    <name evidence="10" type="ORF">FA10DRAFT_265004</name>
</gene>
<evidence type="ECO:0000313" key="11">
    <source>
        <dbReference type="Proteomes" id="UP000245768"/>
    </source>
</evidence>
<dbReference type="STRING" id="215250.A0A316YPP8"/>
<comment type="function">
    <text evidence="7">The EMC seems to be required for efficient folding of proteins in the endoplasmic reticulum (ER).</text>
</comment>
<dbReference type="AlphaFoldDB" id="A0A316YPP8"/>
<evidence type="ECO:0000313" key="10">
    <source>
        <dbReference type="EMBL" id="PWN91122.1"/>
    </source>
</evidence>
<comment type="similarity">
    <text evidence="2 7">Belongs to the EMC3 family.</text>
</comment>
<keyword evidence="6 9" id="KW-0472">Membrane</keyword>
<comment type="subcellular location">
    <subcellularLocation>
        <location evidence="1">Membrane</location>
        <topology evidence="1">Multi-pass membrane protein</topology>
    </subcellularLocation>
</comment>
<evidence type="ECO:0000256" key="6">
    <source>
        <dbReference type="ARBA" id="ARBA00023136"/>
    </source>
</evidence>
<name>A0A316YPP8_9BASI</name>
<evidence type="ECO:0000256" key="3">
    <source>
        <dbReference type="ARBA" id="ARBA00020822"/>
    </source>
</evidence>
<keyword evidence="5 9" id="KW-1133">Transmembrane helix</keyword>
<proteinExistence type="inferred from homology"/>
<dbReference type="SMART" id="SM01415">
    <property type="entry name" value="DUF106"/>
    <property type="match status" value="1"/>
</dbReference>
<accession>A0A316YPP8</accession>
<dbReference type="InterPro" id="IPR002809">
    <property type="entry name" value="EMC3/TMCO1"/>
</dbReference>
<feature type="transmembrane region" description="Helical" evidence="9">
    <location>
        <begin position="135"/>
        <end position="155"/>
    </location>
</feature>
<evidence type="ECO:0000256" key="7">
    <source>
        <dbReference type="PIRNR" id="PIRNR010045"/>
    </source>
</evidence>
<protein>
    <recommendedName>
        <fullName evidence="3 7">ER membrane protein complex subunit 3</fullName>
    </recommendedName>
</protein>
<dbReference type="RefSeq" id="XP_025378320.1">
    <property type="nucleotide sequence ID" value="XM_025520877.1"/>
</dbReference>
<dbReference type="PANTHER" id="PTHR13116:SF5">
    <property type="entry name" value="ER MEMBRANE PROTEIN COMPLEX SUBUNIT 3"/>
    <property type="match status" value="1"/>
</dbReference>
<dbReference type="PIRSF" id="PIRSF010045">
    <property type="entry name" value="DUF850_TM_euk"/>
    <property type="match status" value="1"/>
</dbReference>
<sequence>MVQEQSLLLDSAIRDWVLIPILIVMVLVGLVRHNVTQLITSTTPRAEQPEVLRQQRIITRSAQLRANRVHLAPAAFQQRLEWLSDRLGDGSYVVVEEKKAGAEDDLPKNPLSDPNQMENMMEQMKKSMVQMVPQTLIMGWINYFFTGFVLIRLPFPLTLRFKLMLQRGIDTPDMDVTWVSSISWYFLNLFGLNAIFRLILGDDNAADGTRDMAAMSAMGQGAMGQGMSPMGPQQPDYAKLQGQEKESLDLAGSDKRTKWIGQGIEQRVLTMYRQRL</sequence>
<feature type="region of interest" description="Disordered" evidence="8">
    <location>
        <begin position="224"/>
        <end position="243"/>
    </location>
</feature>
<evidence type="ECO:0000256" key="4">
    <source>
        <dbReference type="ARBA" id="ARBA00022692"/>
    </source>
</evidence>
<keyword evidence="11" id="KW-1185">Reference proteome</keyword>
<dbReference type="GeneID" id="37042793"/>
<feature type="transmembrane region" description="Helical" evidence="9">
    <location>
        <begin position="16"/>
        <end position="35"/>
    </location>
</feature>